<organism evidence="1">
    <name type="scientific">Ralstonia solanacearum</name>
    <name type="common">Pseudomonas solanacearum</name>
    <dbReference type="NCBI Taxonomy" id="305"/>
    <lineage>
        <taxon>Bacteria</taxon>
        <taxon>Pseudomonadati</taxon>
        <taxon>Pseudomonadota</taxon>
        <taxon>Betaproteobacteria</taxon>
        <taxon>Burkholderiales</taxon>
        <taxon>Burkholderiaceae</taxon>
        <taxon>Ralstonia</taxon>
        <taxon>Ralstonia solanacearum species complex</taxon>
    </lineage>
</organism>
<sequence length="78" mass="8373">MSSDPRNVYVIRRAAEGEPQVYHLDAKSPVALALAEGFELKPKDVVYVDAGSLVRWSRVINLLVPTATPLIGAAAVAK</sequence>
<evidence type="ECO:0000313" key="1">
    <source>
        <dbReference type="EMBL" id="CUV33560.1"/>
    </source>
</evidence>
<dbReference type="AlphaFoldDB" id="A0A0S4VHJ4"/>
<dbReference type="EMBL" id="LN899825">
    <property type="protein sequence ID" value="CUV33560.1"/>
    <property type="molecule type" value="Genomic_DNA"/>
</dbReference>
<proteinExistence type="predicted"/>
<name>A0A0S4VHJ4_RALSL</name>
<protein>
    <submittedName>
        <fullName evidence="1">EPS I polysaccharide export outer membrane protein EpsA</fullName>
    </submittedName>
</protein>
<dbReference type="Gene3D" id="3.10.560.10">
    <property type="entry name" value="Outer membrane lipoprotein wza domain like"/>
    <property type="match status" value="1"/>
</dbReference>
<reference evidence="1" key="1">
    <citation type="submission" date="2015-10" db="EMBL/GenBank/DDBJ databases">
        <authorList>
            <person name="Gilbert D.G."/>
        </authorList>
    </citation>
    <scope>NUCLEOTIDE SEQUENCE</scope>
    <source>
        <strain evidence="1">Phyl III-seqv23</strain>
    </source>
</reference>
<accession>A0A0S4VHJ4</accession>
<gene>
    <name evidence="1" type="ORF">TD1301_v1_460015</name>
</gene>